<evidence type="ECO:0000256" key="3">
    <source>
        <dbReference type="ARBA" id="ARBA00023004"/>
    </source>
</evidence>
<dbReference type="STRING" id="1915309.AXG55_09290"/>
<dbReference type="Proteomes" id="UP000184731">
    <property type="component" value="Chromosome"/>
</dbReference>
<sequence>MLPKKVALFLATVLYFSNAHAADGAKLYSEACASCHGDKMDGNGPIGAALKPKPKSLKGYTVAQLIQVMKTAKKIDGDKGEIALMVGIKSQLKNDEERKAVADYIVSKLK</sequence>
<dbReference type="AlphaFoldDB" id="A0A1L4D1M2"/>
<dbReference type="GO" id="GO:0046872">
    <property type="term" value="F:metal ion binding"/>
    <property type="evidence" value="ECO:0007669"/>
    <property type="project" value="UniProtKB-KW"/>
</dbReference>
<dbReference type="GO" id="GO:0020037">
    <property type="term" value="F:heme binding"/>
    <property type="evidence" value="ECO:0007669"/>
    <property type="project" value="InterPro"/>
</dbReference>
<dbReference type="RefSeq" id="WP_148697840.1">
    <property type="nucleotide sequence ID" value="NZ_CP017834.1"/>
</dbReference>
<dbReference type="Gene3D" id="1.10.760.10">
    <property type="entry name" value="Cytochrome c-like domain"/>
    <property type="match status" value="1"/>
</dbReference>
<evidence type="ECO:0000259" key="6">
    <source>
        <dbReference type="PROSITE" id="PS51007"/>
    </source>
</evidence>
<evidence type="ECO:0000256" key="4">
    <source>
        <dbReference type="PROSITE-ProRule" id="PRU00433"/>
    </source>
</evidence>
<dbReference type="InterPro" id="IPR009056">
    <property type="entry name" value="Cyt_c-like_dom"/>
</dbReference>
<evidence type="ECO:0000256" key="1">
    <source>
        <dbReference type="ARBA" id="ARBA00022617"/>
    </source>
</evidence>
<protein>
    <recommendedName>
        <fullName evidence="6">Cytochrome c domain-containing protein</fullName>
    </recommendedName>
</protein>
<keyword evidence="8" id="KW-1185">Reference proteome</keyword>
<accession>A0A1L4D1M2</accession>
<evidence type="ECO:0000256" key="5">
    <source>
        <dbReference type="SAM" id="SignalP"/>
    </source>
</evidence>
<reference evidence="7 8" key="1">
    <citation type="submission" date="2016-10" db="EMBL/GenBank/DDBJ databases">
        <title>Silvanigrella aquatica sp. nov., isolated from a freshwater lake located in the Black Forest, Germany, description of Silvanigrellaceae fam. nov., Silvanigrellales ord. nov., reclassification of the order Bdellovibrionales in the class Oligoflexia, reclassification of the families Bacteriovoracaceae and Halobacteriovoraceae in the new order Bacteriovoracales ord. nov., and reclassification of the family Pseudobacteriovoracaceae in the order Oligoflexiales.</title>
        <authorList>
            <person name="Hahn M.W."/>
            <person name="Schmidt J."/>
            <person name="Koll U."/>
            <person name="Rohde M."/>
            <person name="Verbag S."/>
            <person name="Pitt A."/>
            <person name="Nakai R."/>
            <person name="Naganuma T."/>
            <person name="Lang E."/>
        </authorList>
    </citation>
    <scope>NUCLEOTIDE SEQUENCE [LARGE SCALE GENOMIC DNA]</scope>
    <source>
        <strain evidence="7 8">MWH-Nonnen-W8red</strain>
    </source>
</reference>
<dbReference type="SUPFAM" id="SSF46626">
    <property type="entry name" value="Cytochrome c"/>
    <property type="match status" value="1"/>
</dbReference>
<feature type="chain" id="PRO_5012001399" description="Cytochrome c domain-containing protein" evidence="5">
    <location>
        <begin position="22"/>
        <end position="110"/>
    </location>
</feature>
<evidence type="ECO:0000313" key="8">
    <source>
        <dbReference type="Proteomes" id="UP000184731"/>
    </source>
</evidence>
<keyword evidence="3 4" id="KW-0408">Iron</keyword>
<dbReference type="GO" id="GO:0009055">
    <property type="term" value="F:electron transfer activity"/>
    <property type="evidence" value="ECO:0007669"/>
    <property type="project" value="InterPro"/>
</dbReference>
<evidence type="ECO:0000256" key="2">
    <source>
        <dbReference type="ARBA" id="ARBA00022723"/>
    </source>
</evidence>
<feature type="signal peptide" evidence="5">
    <location>
        <begin position="1"/>
        <end position="21"/>
    </location>
</feature>
<name>A0A1L4D1M2_9BACT</name>
<dbReference type="OrthoDB" id="9808312at2"/>
<proteinExistence type="predicted"/>
<dbReference type="Pfam" id="PF00034">
    <property type="entry name" value="Cytochrom_C"/>
    <property type="match status" value="1"/>
</dbReference>
<dbReference type="PROSITE" id="PS51007">
    <property type="entry name" value="CYTC"/>
    <property type="match status" value="1"/>
</dbReference>
<dbReference type="KEGG" id="saqi:AXG55_09290"/>
<organism evidence="7 8">
    <name type="scientific">Silvanigrella aquatica</name>
    <dbReference type="NCBI Taxonomy" id="1915309"/>
    <lineage>
        <taxon>Bacteria</taxon>
        <taxon>Pseudomonadati</taxon>
        <taxon>Bdellovibrionota</taxon>
        <taxon>Oligoflexia</taxon>
        <taxon>Silvanigrellales</taxon>
        <taxon>Silvanigrellaceae</taxon>
        <taxon>Silvanigrella</taxon>
    </lineage>
</organism>
<keyword evidence="1 4" id="KW-0349">Heme</keyword>
<keyword evidence="2 4" id="KW-0479">Metal-binding</keyword>
<evidence type="ECO:0000313" key="7">
    <source>
        <dbReference type="EMBL" id="APJ04090.1"/>
    </source>
</evidence>
<dbReference type="InterPro" id="IPR036909">
    <property type="entry name" value="Cyt_c-like_dom_sf"/>
</dbReference>
<keyword evidence="5" id="KW-0732">Signal</keyword>
<dbReference type="EMBL" id="CP017834">
    <property type="protein sequence ID" value="APJ04090.1"/>
    <property type="molecule type" value="Genomic_DNA"/>
</dbReference>
<gene>
    <name evidence="7" type="ORF">AXG55_09290</name>
</gene>
<feature type="domain" description="Cytochrome c" evidence="6">
    <location>
        <begin position="19"/>
        <end position="109"/>
    </location>
</feature>